<reference evidence="2" key="1">
    <citation type="submission" date="2020-08" db="EMBL/GenBank/DDBJ databases">
        <title>Multicomponent nature underlies the extraordinary mechanical properties of spider dragline silk.</title>
        <authorList>
            <person name="Kono N."/>
            <person name="Nakamura H."/>
            <person name="Mori M."/>
            <person name="Yoshida Y."/>
            <person name="Ohtoshi R."/>
            <person name="Malay A.D."/>
            <person name="Moran D.A.P."/>
            <person name="Tomita M."/>
            <person name="Numata K."/>
            <person name="Arakawa K."/>
        </authorList>
    </citation>
    <scope>NUCLEOTIDE SEQUENCE</scope>
</reference>
<keyword evidence="3" id="KW-1185">Reference proteome</keyword>
<evidence type="ECO:0000313" key="3">
    <source>
        <dbReference type="Proteomes" id="UP000886998"/>
    </source>
</evidence>
<name>A0A8X6XN22_9ARAC</name>
<gene>
    <name evidence="2" type="ORF">TNIN_424301</name>
</gene>
<protein>
    <recommendedName>
        <fullName evidence="1">Mutator-like transposase domain-containing protein</fullName>
    </recommendedName>
</protein>
<dbReference type="AlphaFoldDB" id="A0A8X6XN22"/>
<dbReference type="InterPro" id="IPR049012">
    <property type="entry name" value="Mutator_transp_dom"/>
</dbReference>
<dbReference type="Proteomes" id="UP000886998">
    <property type="component" value="Unassembled WGS sequence"/>
</dbReference>
<comment type="caution">
    <text evidence="2">The sequence shown here is derived from an EMBL/GenBank/DDBJ whole genome shotgun (WGS) entry which is preliminary data.</text>
</comment>
<accession>A0A8X6XN22</accession>
<proteinExistence type="predicted"/>
<dbReference type="EMBL" id="BMAV01010510">
    <property type="protein sequence ID" value="GFY55647.1"/>
    <property type="molecule type" value="Genomic_DNA"/>
</dbReference>
<organism evidence="2 3">
    <name type="scientific">Trichonephila inaurata madagascariensis</name>
    <dbReference type="NCBI Taxonomy" id="2747483"/>
    <lineage>
        <taxon>Eukaryota</taxon>
        <taxon>Metazoa</taxon>
        <taxon>Ecdysozoa</taxon>
        <taxon>Arthropoda</taxon>
        <taxon>Chelicerata</taxon>
        <taxon>Arachnida</taxon>
        <taxon>Araneae</taxon>
        <taxon>Araneomorphae</taxon>
        <taxon>Entelegynae</taxon>
        <taxon>Araneoidea</taxon>
        <taxon>Nephilidae</taxon>
        <taxon>Trichonephila</taxon>
        <taxon>Trichonephila inaurata</taxon>
    </lineage>
</organism>
<evidence type="ECO:0000313" key="2">
    <source>
        <dbReference type="EMBL" id="GFY55647.1"/>
    </source>
</evidence>
<feature type="domain" description="Mutator-like transposase" evidence="1">
    <location>
        <begin position="3"/>
        <end position="67"/>
    </location>
</feature>
<evidence type="ECO:0000259" key="1">
    <source>
        <dbReference type="Pfam" id="PF20700"/>
    </source>
</evidence>
<dbReference type="Pfam" id="PF20700">
    <property type="entry name" value="Mutator"/>
    <property type="match status" value="1"/>
</dbReference>
<dbReference type="OrthoDB" id="10388348at2759"/>
<sequence length="69" mass="7596">MHSNISPLSSKTCKKEHNIIATAWEKVTEEMYCAAVDEKQLAAQAGKIGPDGFPMLTVVMDGCWVKRLS</sequence>